<dbReference type="OrthoDB" id="1658288at2759"/>
<dbReference type="InterPro" id="IPR011990">
    <property type="entry name" value="TPR-like_helical_dom_sf"/>
</dbReference>
<dbReference type="PANTHER" id="PTHR44216:SF3">
    <property type="entry name" value="PROTEIN O-MANNOSYL-TRANSFERASE TMTC2"/>
    <property type="match status" value="1"/>
</dbReference>
<dbReference type="EMBL" id="VSRR010011093">
    <property type="protein sequence ID" value="MPC52713.1"/>
    <property type="molecule type" value="Genomic_DNA"/>
</dbReference>
<feature type="repeat" description="TPR" evidence="1">
    <location>
        <begin position="55"/>
        <end position="88"/>
    </location>
</feature>
<evidence type="ECO:0000313" key="2">
    <source>
        <dbReference type="EMBL" id="MPC52713.1"/>
    </source>
</evidence>
<keyword evidence="1" id="KW-0802">TPR repeat</keyword>
<evidence type="ECO:0000256" key="1">
    <source>
        <dbReference type="PROSITE-ProRule" id="PRU00339"/>
    </source>
</evidence>
<proteinExistence type="predicted"/>
<comment type="caution">
    <text evidence="2">The sequence shown here is derived from an EMBL/GenBank/DDBJ whole genome shotgun (WGS) entry which is preliminary data.</text>
</comment>
<dbReference type="PROSITE" id="PS50005">
    <property type="entry name" value="TPR"/>
    <property type="match status" value="1"/>
</dbReference>
<dbReference type="SMART" id="SM00028">
    <property type="entry name" value="TPR"/>
    <property type="match status" value="2"/>
</dbReference>
<dbReference type="PANTHER" id="PTHR44216">
    <property type="entry name" value="PROTEIN O-MANNOSYL-TRANSFERASE TMTC2"/>
    <property type="match status" value="1"/>
</dbReference>
<name>A0A5B7G652_PORTR</name>
<dbReference type="GO" id="GO:0000030">
    <property type="term" value="F:mannosyltransferase activity"/>
    <property type="evidence" value="ECO:0007669"/>
    <property type="project" value="TreeGrafter"/>
</dbReference>
<dbReference type="AlphaFoldDB" id="A0A5B7G652"/>
<keyword evidence="2" id="KW-0472">Membrane</keyword>
<dbReference type="Pfam" id="PF13414">
    <property type="entry name" value="TPR_11"/>
    <property type="match status" value="1"/>
</dbReference>
<dbReference type="Gene3D" id="1.25.40.10">
    <property type="entry name" value="Tetratricopeptide repeat domain"/>
    <property type="match status" value="1"/>
</dbReference>
<gene>
    <name evidence="2" type="primary">TMTC2_0</name>
    <name evidence="2" type="ORF">E2C01_046589</name>
</gene>
<dbReference type="InterPro" id="IPR019734">
    <property type="entry name" value="TPR_rpt"/>
</dbReference>
<accession>A0A5B7G652</accession>
<protein>
    <submittedName>
        <fullName evidence="2">Transmembrane and TPR repeat-containing protein 2</fullName>
    </submittedName>
</protein>
<dbReference type="SUPFAM" id="SSF48452">
    <property type="entry name" value="TPR-like"/>
    <property type="match status" value="1"/>
</dbReference>
<dbReference type="GO" id="GO:0035269">
    <property type="term" value="P:protein O-linked glycosylation via mannose"/>
    <property type="evidence" value="ECO:0007669"/>
    <property type="project" value="TreeGrafter"/>
</dbReference>
<organism evidence="2 3">
    <name type="scientific">Portunus trituberculatus</name>
    <name type="common">Swimming crab</name>
    <name type="synonym">Neptunus trituberculatus</name>
    <dbReference type="NCBI Taxonomy" id="210409"/>
    <lineage>
        <taxon>Eukaryota</taxon>
        <taxon>Metazoa</taxon>
        <taxon>Ecdysozoa</taxon>
        <taxon>Arthropoda</taxon>
        <taxon>Crustacea</taxon>
        <taxon>Multicrustacea</taxon>
        <taxon>Malacostraca</taxon>
        <taxon>Eumalacostraca</taxon>
        <taxon>Eucarida</taxon>
        <taxon>Decapoda</taxon>
        <taxon>Pleocyemata</taxon>
        <taxon>Brachyura</taxon>
        <taxon>Eubrachyura</taxon>
        <taxon>Portunoidea</taxon>
        <taxon>Portunidae</taxon>
        <taxon>Portuninae</taxon>
        <taxon>Portunus</taxon>
    </lineage>
</organism>
<dbReference type="Proteomes" id="UP000324222">
    <property type="component" value="Unassembled WGS sequence"/>
</dbReference>
<dbReference type="InterPro" id="IPR052384">
    <property type="entry name" value="TMTC_O-mannosyltransferase"/>
</dbReference>
<keyword evidence="2" id="KW-0812">Transmembrane</keyword>
<keyword evidence="3" id="KW-1185">Reference proteome</keyword>
<dbReference type="GO" id="GO:0005789">
    <property type="term" value="C:endoplasmic reticulum membrane"/>
    <property type="evidence" value="ECO:0007669"/>
    <property type="project" value="TreeGrafter"/>
</dbReference>
<evidence type="ECO:0000313" key="3">
    <source>
        <dbReference type="Proteomes" id="UP000324222"/>
    </source>
</evidence>
<sequence>MHKQPPPLCFHQSLTLPSFSITAYGNLANILSSQGKKEEAEWAYKKALSYRSNMADVHYNLGILFQEQKRYHEALQEYKLAIQFRPRMASE</sequence>
<dbReference type="PROSITE" id="PS50293">
    <property type="entry name" value="TPR_REGION"/>
    <property type="match status" value="1"/>
</dbReference>
<reference evidence="2 3" key="1">
    <citation type="submission" date="2019-05" db="EMBL/GenBank/DDBJ databases">
        <title>Another draft genome of Portunus trituberculatus and its Hox gene families provides insights of decapod evolution.</title>
        <authorList>
            <person name="Jeong J.-H."/>
            <person name="Song I."/>
            <person name="Kim S."/>
            <person name="Choi T."/>
            <person name="Kim D."/>
            <person name="Ryu S."/>
            <person name="Kim W."/>
        </authorList>
    </citation>
    <scope>NUCLEOTIDE SEQUENCE [LARGE SCALE GENOMIC DNA]</scope>
    <source>
        <tissue evidence="2">Muscle</tissue>
    </source>
</reference>